<feature type="compositionally biased region" description="Basic and acidic residues" evidence="1">
    <location>
        <begin position="149"/>
        <end position="159"/>
    </location>
</feature>
<evidence type="ECO:0000313" key="3">
    <source>
        <dbReference type="EMBL" id="GJS79642.1"/>
    </source>
</evidence>
<comment type="caution">
    <text evidence="3">The sequence shown here is derived from an EMBL/GenBank/DDBJ whole genome shotgun (WGS) entry which is preliminary data.</text>
</comment>
<dbReference type="InterPro" id="IPR007321">
    <property type="entry name" value="Transposase_28"/>
</dbReference>
<evidence type="ECO:0000256" key="1">
    <source>
        <dbReference type="SAM" id="MobiDB-lite"/>
    </source>
</evidence>
<evidence type="ECO:0000259" key="2">
    <source>
        <dbReference type="Pfam" id="PF04195"/>
    </source>
</evidence>
<dbReference type="Pfam" id="PF04195">
    <property type="entry name" value="Transposase_28"/>
    <property type="match status" value="1"/>
</dbReference>
<reference evidence="3" key="1">
    <citation type="journal article" date="2022" name="Int. J. Mol. Sci.">
        <title>Draft Genome of Tanacetum Coccineum: Genomic Comparison of Closely Related Tanacetum-Family Plants.</title>
        <authorList>
            <person name="Yamashiro T."/>
            <person name="Shiraishi A."/>
            <person name="Nakayama K."/>
            <person name="Satake H."/>
        </authorList>
    </citation>
    <scope>NUCLEOTIDE SEQUENCE</scope>
</reference>
<proteinExistence type="predicted"/>
<keyword evidence="4" id="KW-1185">Reference proteome</keyword>
<gene>
    <name evidence="3" type="ORF">Tco_0729523</name>
</gene>
<protein>
    <recommendedName>
        <fullName evidence="2">Transposase (putative) gypsy type domain-containing protein</fullName>
    </recommendedName>
</protein>
<feature type="region of interest" description="Disordered" evidence="1">
    <location>
        <begin position="132"/>
        <end position="159"/>
    </location>
</feature>
<accession>A0ABQ4YRW1</accession>
<dbReference type="EMBL" id="BQNB010010612">
    <property type="protein sequence ID" value="GJS79642.1"/>
    <property type="molecule type" value="Genomic_DNA"/>
</dbReference>
<name>A0ABQ4YRW1_9ASTR</name>
<sequence>MGVSHDLRGDSWGCVPRSLFWREDLDGDGERGFDCLTFALVLSKAHREGCRASRGGFPYWLPLTDFFCEVLQYFKVYISRLNPFGCAKLTTFIIMCKAYGCEPSVDLFREMAFRNFIYTEYDDDLAFLPKEPSPRFGTGSPSALVNTELPKDVEEPEAR</sequence>
<organism evidence="3 4">
    <name type="scientific">Tanacetum coccineum</name>
    <dbReference type="NCBI Taxonomy" id="301880"/>
    <lineage>
        <taxon>Eukaryota</taxon>
        <taxon>Viridiplantae</taxon>
        <taxon>Streptophyta</taxon>
        <taxon>Embryophyta</taxon>
        <taxon>Tracheophyta</taxon>
        <taxon>Spermatophyta</taxon>
        <taxon>Magnoliopsida</taxon>
        <taxon>eudicotyledons</taxon>
        <taxon>Gunneridae</taxon>
        <taxon>Pentapetalae</taxon>
        <taxon>asterids</taxon>
        <taxon>campanulids</taxon>
        <taxon>Asterales</taxon>
        <taxon>Asteraceae</taxon>
        <taxon>Asteroideae</taxon>
        <taxon>Anthemideae</taxon>
        <taxon>Anthemidinae</taxon>
        <taxon>Tanacetum</taxon>
    </lineage>
</organism>
<feature type="domain" description="Transposase (putative) gypsy type" evidence="2">
    <location>
        <begin position="61"/>
        <end position="110"/>
    </location>
</feature>
<dbReference type="Proteomes" id="UP001151760">
    <property type="component" value="Unassembled WGS sequence"/>
</dbReference>
<reference evidence="3" key="2">
    <citation type="submission" date="2022-01" db="EMBL/GenBank/DDBJ databases">
        <authorList>
            <person name="Yamashiro T."/>
            <person name="Shiraishi A."/>
            <person name="Satake H."/>
            <person name="Nakayama K."/>
        </authorList>
    </citation>
    <scope>NUCLEOTIDE SEQUENCE</scope>
</reference>
<evidence type="ECO:0000313" key="4">
    <source>
        <dbReference type="Proteomes" id="UP001151760"/>
    </source>
</evidence>